<dbReference type="Gene3D" id="3.60.20.20">
    <property type="entry name" value="Inosine monophosphate cyclohydrolase-like"/>
    <property type="match status" value="1"/>
</dbReference>
<accession>A0A2T0MKE7</accession>
<gene>
    <name evidence="2" type="ORF">B0I32_12453</name>
</gene>
<protein>
    <submittedName>
        <fullName evidence="2">IMP cyclohydrolase</fullName>
    </submittedName>
</protein>
<dbReference type="Pfam" id="PF07826">
    <property type="entry name" value="IMP_cyclohyd"/>
    <property type="match status" value="1"/>
</dbReference>
<dbReference type="OrthoDB" id="2676808at2"/>
<keyword evidence="3" id="KW-1185">Reference proteome</keyword>
<evidence type="ECO:0000259" key="1">
    <source>
        <dbReference type="Pfam" id="PF07826"/>
    </source>
</evidence>
<name>A0A2T0MKE7_9ACTN</name>
<dbReference type="GO" id="GO:0006188">
    <property type="term" value="P:IMP biosynthetic process"/>
    <property type="evidence" value="ECO:0007669"/>
    <property type="project" value="InterPro"/>
</dbReference>
<dbReference type="InterPro" id="IPR020600">
    <property type="entry name" value="IMP_cyclohydrolase-like"/>
</dbReference>
<organism evidence="2 3">
    <name type="scientific">Nonomuraea fuscirosea</name>
    <dbReference type="NCBI Taxonomy" id="1291556"/>
    <lineage>
        <taxon>Bacteria</taxon>
        <taxon>Bacillati</taxon>
        <taxon>Actinomycetota</taxon>
        <taxon>Actinomycetes</taxon>
        <taxon>Streptosporangiales</taxon>
        <taxon>Streptosporangiaceae</taxon>
        <taxon>Nonomuraea</taxon>
    </lineage>
</organism>
<reference evidence="2 3" key="1">
    <citation type="submission" date="2018-03" db="EMBL/GenBank/DDBJ databases">
        <title>Genomic Encyclopedia of Type Strains, Phase III (KMG-III): the genomes of soil and plant-associated and newly described type strains.</title>
        <authorList>
            <person name="Whitman W."/>
        </authorList>
    </citation>
    <scope>NUCLEOTIDE SEQUENCE [LARGE SCALE GENOMIC DNA]</scope>
    <source>
        <strain evidence="2 3">CGMCC 4.7104</strain>
    </source>
</reference>
<dbReference type="AlphaFoldDB" id="A0A2T0MKE7"/>
<evidence type="ECO:0000313" key="3">
    <source>
        <dbReference type="Proteomes" id="UP000238312"/>
    </source>
</evidence>
<dbReference type="Proteomes" id="UP000238312">
    <property type="component" value="Unassembled WGS sequence"/>
</dbReference>
<dbReference type="EMBL" id="PVNG01000024">
    <property type="protein sequence ID" value="PRX58068.1"/>
    <property type="molecule type" value="Genomic_DNA"/>
</dbReference>
<evidence type="ECO:0000313" key="2">
    <source>
        <dbReference type="EMBL" id="PRX58068.1"/>
    </source>
</evidence>
<comment type="caution">
    <text evidence="2">The sequence shown here is derived from an EMBL/GenBank/DDBJ whole genome shotgun (WGS) entry which is preliminary data.</text>
</comment>
<dbReference type="SUPFAM" id="SSF75569">
    <property type="entry name" value="Archaeal IMP cyclohydrolase PurO"/>
    <property type="match status" value="1"/>
</dbReference>
<dbReference type="InterPro" id="IPR036795">
    <property type="entry name" value="IMP_cyclohydrolase-like_sf"/>
</dbReference>
<feature type="domain" description="Inosine monophosphate cyclohydrolase-like" evidence="1">
    <location>
        <begin position="13"/>
        <end position="211"/>
    </location>
</feature>
<sequence>MRPLRQTLQAIPYPGRIVAWARTLDGAMCGGYVLTGRTQASKARALRLAGHELVVGPTDPAPDDPLRHYVAATRRDGWLVFGNGEQVATVADRLRAGRPPVVALDGLDYEPDPPIFTPRVTVVVNVDSPGDAWFGAARRSSGDRTSTDLLTLSVRELAPGDAVLMTTYVSDGRHVVTGEPFLEAVTEAADQHAFLDELWEALDPRYRVAAASFTPHDLAGAALRHQEP</sequence>
<proteinExistence type="predicted"/>
<dbReference type="RefSeq" id="WP_106249833.1">
    <property type="nucleotide sequence ID" value="NZ_JBFAIB010000062.1"/>
</dbReference>
<dbReference type="GO" id="GO:0003937">
    <property type="term" value="F:IMP cyclohydrolase activity"/>
    <property type="evidence" value="ECO:0007669"/>
    <property type="project" value="InterPro"/>
</dbReference>
<keyword evidence="2" id="KW-0378">Hydrolase</keyword>